<evidence type="ECO:0000256" key="1">
    <source>
        <dbReference type="SAM" id="MobiDB-lite"/>
    </source>
</evidence>
<gene>
    <name evidence="2" type="ORF">DCS_00472</name>
</gene>
<dbReference type="RefSeq" id="XP_040658694.1">
    <property type="nucleotide sequence ID" value="XM_040797811.1"/>
</dbReference>
<reference evidence="2 3" key="1">
    <citation type="journal article" date="2016" name="Sci. Rep.">
        <title>Insights into Adaptations to a Near-Obligate Nematode Endoparasitic Lifestyle from the Finished Genome of Drechmeria coniospora.</title>
        <authorList>
            <person name="Zhang L."/>
            <person name="Zhou Z."/>
            <person name="Guo Q."/>
            <person name="Fokkens L."/>
            <person name="Miskei M."/>
            <person name="Pocsi I."/>
            <person name="Zhang W."/>
            <person name="Chen M."/>
            <person name="Wang L."/>
            <person name="Sun Y."/>
            <person name="Donzelli B.G."/>
            <person name="Gibson D.M."/>
            <person name="Nelson D.R."/>
            <person name="Luo J.G."/>
            <person name="Rep M."/>
            <person name="Liu H."/>
            <person name="Yang S."/>
            <person name="Wang J."/>
            <person name="Krasnoff S.B."/>
            <person name="Xu Y."/>
            <person name="Molnar I."/>
            <person name="Lin M."/>
        </authorList>
    </citation>
    <scope>NUCLEOTIDE SEQUENCE [LARGE SCALE GENOMIC DNA]</scope>
    <source>
        <strain evidence="2 3">ARSEF 6962</strain>
    </source>
</reference>
<proteinExistence type="predicted"/>
<feature type="region of interest" description="Disordered" evidence="1">
    <location>
        <begin position="71"/>
        <end position="94"/>
    </location>
</feature>
<comment type="caution">
    <text evidence="2">The sequence shown here is derived from an EMBL/GenBank/DDBJ whole genome shotgun (WGS) entry which is preliminary data.</text>
</comment>
<feature type="compositionally biased region" description="Gly residues" evidence="1">
    <location>
        <begin position="84"/>
        <end position="94"/>
    </location>
</feature>
<evidence type="ECO:0000313" key="3">
    <source>
        <dbReference type="Proteomes" id="UP000076580"/>
    </source>
</evidence>
<dbReference type="GeneID" id="63713115"/>
<name>A0A151GQS0_DRECN</name>
<dbReference type="EMBL" id="LAYC01000001">
    <property type="protein sequence ID" value="KYK59342.1"/>
    <property type="molecule type" value="Genomic_DNA"/>
</dbReference>
<evidence type="ECO:0000313" key="2">
    <source>
        <dbReference type="EMBL" id="KYK59342.1"/>
    </source>
</evidence>
<sequence>MHAGREGKEASGDARGAKSLLEVDGLKHVRRRCRTCNLPDWAGGGRRSELEVTTECPWRNSTLQEAIGWLGTGPMEAGASSGDMGPGGLRLGRQ</sequence>
<dbReference type="InParanoid" id="A0A151GQS0"/>
<organism evidence="2 3">
    <name type="scientific">Drechmeria coniospora</name>
    <name type="common">Nematophagous fungus</name>
    <name type="synonym">Meria coniospora</name>
    <dbReference type="NCBI Taxonomy" id="98403"/>
    <lineage>
        <taxon>Eukaryota</taxon>
        <taxon>Fungi</taxon>
        <taxon>Dikarya</taxon>
        <taxon>Ascomycota</taxon>
        <taxon>Pezizomycotina</taxon>
        <taxon>Sordariomycetes</taxon>
        <taxon>Hypocreomycetidae</taxon>
        <taxon>Hypocreales</taxon>
        <taxon>Ophiocordycipitaceae</taxon>
        <taxon>Drechmeria</taxon>
    </lineage>
</organism>
<dbReference type="AlphaFoldDB" id="A0A151GQS0"/>
<dbReference type="Proteomes" id="UP000076580">
    <property type="component" value="Chromosome 01"/>
</dbReference>
<protein>
    <submittedName>
        <fullName evidence="2">Uncharacterized protein</fullName>
    </submittedName>
</protein>
<accession>A0A151GQS0</accession>
<keyword evidence="3" id="KW-1185">Reference proteome</keyword>